<dbReference type="InterPro" id="IPR014757">
    <property type="entry name" value="Tscrpt_reg_IclR_C"/>
</dbReference>
<dbReference type="SUPFAM" id="SSF46785">
    <property type="entry name" value="Winged helix' DNA-binding domain"/>
    <property type="match status" value="1"/>
</dbReference>
<dbReference type="GO" id="GO:0003700">
    <property type="term" value="F:DNA-binding transcription factor activity"/>
    <property type="evidence" value="ECO:0007669"/>
    <property type="project" value="TreeGrafter"/>
</dbReference>
<keyword evidence="1" id="KW-0805">Transcription regulation</keyword>
<gene>
    <name evidence="6" type="ORF">SAMN04490220_5252</name>
</gene>
<name>A0A1H5CTK5_RHOJO</name>
<feature type="domain" description="HTH iclR-type" evidence="4">
    <location>
        <begin position="27"/>
        <end position="90"/>
    </location>
</feature>
<sequence length="280" mass="30970">MITVWTLRTRVFTQWTYTAVMDDAQRPQVIQRVSALLRAIGALDTSGSSTTALARETGLARPTVHRLLVSLAEEGLVDRDQKSGKWSLGPELYLLGSLAASRYDITDRSRGILRDLARETGESAYLSARRGDETVCIASEEGSFPLRSHVLYVGIRLPLGVASAGLVILSHMPDREVDDYLTRADVTGQWGNRHSRDEIADRIAETRLNGYAVNPGLLVEGSWGMGAAVFDAQGSPAWALSITGVESRFREERRRELGELLLREAHRLTQLLTDRPRSRG</sequence>
<dbReference type="Pfam" id="PF09339">
    <property type="entry name" value="HTH_IclR"/>
    <property type="match status" value="1"/>
</dbReference>
<protein>
    <submittedName>
        <fullName evidence="6">DNA-binding transcriptional regulator, IclR family</fullName>
    </submittedName>
</protein>
<evidence type="ECO:0000313" key="6">
    <source>
        <dbReference type="EMBL" id="SED70002.1"/>
    </source>
</evidence>
<evidence type="ECO:0000259" key="4">
    <source>
        <dbReference type="PROSITE" id="PS51077"/>
    </source>
</evidence>
<evidence type="ECO:0000256" key="2">
    <source>
        <dbReference type="ARBA" id="ARBA00023125"/>
    </source>
</evidence>
<dbReference type="InterPro" id="IPR050707">
    <property type="entry name" value="HTH_MetabolicPath_Reg"/>
</dbReference>
<dbReference type="InterPro" id="IPR005471">
    <property type="entry name" value="Tscrpt_reg_IclR_N"/>
</dbReference>
<dbReference type="SUPFAM" id="SSF55781">
    <property type="entry name" value="GAF domain-like"/>
    <property type="match status" value="1"/>
</dbReference>
<dbReference type="InterPro" id="IPR036388">
    <property type="entry name" value="WH-like_DNA-bd_sf"/>
</dbReference>
<dbReference type="EMBL" id="FNTL01000004">
    <property type="protein sequence ID" value="SED70002.1"/>
    <property type="molecule type" value="Genomic_DNA"/>
</dbReference>
<dbReference type="PANTHER" id="PTHR30136">
    <property type="entry name" value="HELIX-TURN-HELIX TRANSCRIPTIONAL REGULATOR, ICLR FAMILY"/>
    <property type="match status" value="1"/>
</dbReference>
<feature type="domain" description="IclR-ED" evidence="5">
    <location>
        <begin position="91"/>
        <end position="274"/>
    </location>
</feature>
<dbReference type="PROSITE" id="PS51078">
    <property type="entry name" value="ICLR_ED"/>
    <property type="match status" value="1"/>
</dbReference>
<dbReference type="AlphaFoldDB" id="A0A1H5CTK5"/>
<dbReference type="GO" id="GO:0003677">
    <property type="term" value="F:DNA binding"/>
    <property type="evidence" value="ECO:0007669"/>
    <property type="project" value="UniProtKB-KW"/>
</dbReference>
<evidence type="ECO:0000313" key="7">
    <source>
        <dbReference type="Proteomes" id="UP000183407"/>
    </source>
</evidence>
<dbReference type="PROSITE" id="PS51077">
    <property type="entry name" value="HTH_ICLR"/>
    <property type="match status" value="1"/>
</dbReference>
<dbReference type="Gene3D" id="1.10.10.10">
    <property type="entry name" value="Winged helix-like DNA-binding domain superfamily/Winged helix DNA-binding domain"/>
    <property type="match status" value="1"/>
</dbReference>
<keyword evidence="2 6" id="KW-0238">DNA-binding</keyword>
<dbReference type="PANTHER" id="PTHR30136:SF39">
    <property type="entry name" value="TRANSCRIPTIONAL REGULATORY PROTEIN"/>
    <property type="match status" value="1"/>
</dbReference>
<dbReference type="InterPro" id="IPR029016">
    <property type="entry name" value="GAF-like_dom_sf"/>
</dbReference>
<dbReference type="SMART" id="SM00346">
    <property type="entry name" value="HTH_ICLR"/>
    <property type="match status" value="1"/>
</dbReference>
<organism evidence="6 7">
    <name type="scientific">Rhodococcus jostii</name>
    <dbReference type="NCBI Taxonomy" id="132919"/>
    <lineage>
        <taxon>Bacteria</taxon>
        <taxon>Bacillati</taxon>
        <taxon>Actinomycetota</taxon>
        <taxon>Actinomycetes</taxon>
        <taxon>Mycobacteriales</taxon>
        <taxon>Nocardiaceae</taxon>
        <taxon>Rhodococcus</taxon>
    </lineage>
</organism>
<evidence type="ECO:0000259" key="5">
    <source>
        <dbReference type="PROSITE" id="PS51078"/>
    </source>
</evidence>
<dbReference type="Gene3D" id="3.30.450.40">
    <property type="match status" value="1"/>
</dbReference>
<keyword evidence="3" id="KW-0804">Transcription</keyword>
<dbReference type="Proteomes" id="UP000183407">
    <property type="component" value="Unassembled WGS sequence"/>
</dbReference>
<dbReference type="GO" id="GO:0045892">
    <property type="term" value="P:negative regulation of DNA-templated transcription"/>
    <property type="evidence" value="ECO:0007669"/>
    <property type="project" value="TreeGrafter"/>
</dbReference>
<accession>A0A1H5CTK5</accession>
<proteinExistence type="predicted"/>
<dbReference type="InterPro" id="IPR036390">
    <property type="entry name" value="WH_DNA-bd_sf"/>
</dbReference>
<dbReference type="Pfam" id="PF01614">
    <property type="entry name" value="IclR_C"/>
    <property type="match status" value="1"/>
</dbReference>
<evidence type="ECO:0000256" key="1">
    <source>
        <dbReference type="ARBA" id="ARBA00023015"/>
    </source>
</evidence>
<evidence type="ECO:0000256" key="3">
    <source>
        <dbReference type="ARBA" id="ARBA00023163"/>
    </source>
</evidence>
<reference evidence="7" key="1">
    <citation type="submission" date="2016-10" db="EMBL/GenBank/DDBJ databases">
        <authorList>
            <person name="Varghese N."/>
        </authorList>
    </citation>
    <scope>NUCLEOTIDE SEQUENCE [LARGE SCALE GENOMIC DNA]</scope>
    <source>
        <strain evidence="7">DSM 44719</strain>
    </source>
</reference>